<proteinExistence type="predicted"/>
<keyword evidence="2" id="KW-1185">Reference proteome</keyword>
<dbReference type="AlphaFoldDB" id="F6DPM4"/>
<gene>
    <name evidence="1" type="ordered locus">Desru_1328</name>
</gene>
<dbReference type="Proteomes" id="UP000009234">
    <property type="component" value="Chromosome"/>
</dbReference>
<reference evidence="1 2" key="2">
    <citation type="journal article" date="2012" name="Stand. Genomic Sci.">
        <title>Complete genome sequence of the sulfate-reducing firmicute Desulfotomaculum ruminis type strain (DL(T)).</title>
        <authorList>
            <person name="Spring S."/>
            <person name="Visser M."/>
            <person name="Lu M."/>
            <person name="Copeland A."/>
            <person name="Lapidus A."/>
            <person name="Lucas S."/>
            <person name="Cheng J.F."/>
            <person name="Han C."/>
            <person name="Tapia R."/>
            <person name="Goodwin L.A."/>
            <person name="Pitluck S."/>
            <person name="Ivanova N."/>
            <person name="Land M."/>
            <person name="Hauser L."/>
            <person name="Larimer F."/>
            <person name="Rohde M."/>
            <person name="Goker M."/>
            <person name="Detter J.C."/>
            <person name="Kyrpides N.C."/>
            <person name="Woyke T."/>
            <person name="Schaap P.J."/>
            <person name="Plugge C.M."/>
            <person name="Muyzer G."/>
            <person name="Kuever J."/>
            <person name="Pereira I.A."/>
            <person name="Parshina S.N."/>
            <person name="Bernier-Latmani R."/>
            <person name="Stams A.J."/>
            <person name="Klenk H.P."/>
        </authorList>
    </citation>
    <scope>NUCLEOTIDE SEQUENCE [LARGE SCALE GENOMIC DNA]</scope>
    <source>
        <strain evidence="2">ATCC 23193 / DSM 2154 / NCIB 8452 / DL</strain>
    </source>
</reference>
<dbReference type="STRING" id="696281.Desru_1328"/>
<evidence type="ECO:0000313" key="1">
    <source>
        <dbReference type="EMBL" id="AEG59601.1"/>
    </source>
</evidence>
<dbReference type="HOGENOM" id="CLU_2057622_0_0_9"/>
<dbReference type="RefSeq" id="WP_013841372.1">
    <property type="nucleotide sequence ID" value="NC_015589.1"/>
</dbReference>
<sequence>MSTYIQVINNFVNLIGGAKEGLPLPKEFLDQNHNIKNLEANNYIELPQINDYYDDIKDEFIPYQEWLKTHPPSEPEIPDQDVIQAEMLLNQVKILAALNRQDEFNALMLLQTVGGARDV</sequence>
<accession>F6DPM4</accession>
<name>F6DPM4_DESRL</name>
<evidence type="ECO:0000313" key="2">
    <source>
        <dbReference type="Proteomes" id="UP000009234"/>
    </source>
</evidence>
<dbReference type="EMBL" id="CP002780">
    <property type="protein sequence ID" value="AEG59601.1"/>
    <property type="molecule type" value="Genomic_DNA"/>
</dbReference>
<dbReference type="KEGG" id="dru:Desru_1328"/>
<reference evidence="2" key="1">
    <citation type="submission" date="2011-05" db="EMBL/GenBank/DDBJ databases">
        <title>Complete sequence of Desulfotomaculum ruminis DSM 2154.</title>
        <authorList>
            <person name="Lucas S."/>
            <person name="Copeland A."/>
            <person name="Lapidus A."/>
            <person name="Cheng J.-F."/>
            <person name="Goodwin L."/>
            <person name="Pitluck S."/>
            <person name="Lu M."/>
            <person name="Detter J.C."/>
            <person name="Han C."/>
            <person name="Tapia R."/>
            <person name="Land M."/>
            <person name="Hauser L."/>
            <person name="Kyrpides N."/>
            <person name="Ivanova N."/>
            <person name="Mikhailova N."/>
            <person name="Pagani I."/>
            <person name="Stams A.J.M."/>
            <person name="Plugge C.M."/>
            <person name="Muyzer G."/>
            <person name="Kuever J."/>
            <person name="Parshina S.N."/>
            <person name="Ivanova A.E."/>
            <person name="Nazina T.N."/>
            <person name="Brambilla E."/>
            <person name="Spring S."/>
            <person name="Klenk H.-P."/>
            <person name="Woyke T."/>
        </authorList>
    </citation>
    <scope>NUCLEOTIDE SEQUENCE [LARGE SCALE GENOMIC DNA]</scope>
    <source>
        <strain evidence="2">ATCC 23193 / DSM 2154 / NCIB 8452 / DL</strain>
    </source>
</reference>
<protein>
    <submittedName>
        <fullName evidence="1">Uncharacterized protein</fullName>
    </submittedName>
</protein>
<organism evidence="1 2">
    <name type="scientific">Desulforamulus ruminis (strain ATCC 23193 / DSM 2154 / NCIMB 8452 / DL)</name>
    <name type="common">Desulfotomaculum ruminis</name>
    <dbReference type="NCBI Taxonomy" id="696281"/>
    <lineage>
        <taxon>Bacteria</taxon>
        <taxon>Bacillati</taxon>
        <taxon>Bacillota</taxon>
        <taxon>Clostridia</taxon>
        <taxon>Eubacteriales</taxon>
        <taxon>Peptococcaceae</taxon>
        <taxon>Desulforamulus</taxon>
    </lineage>
</organism>